<dbReference type="EMBL" id="KV784364">
    <property type="protein sequence ID" value="OEU12476.1"/>
    <property type="molecule type" value="Genomic_DNA"/>
</dbReference>
<feature type="transmembrane region" description="Helical" evidence="1">
    <location>
        <begin position="186"/>
        <end position="205"/>
    </location>
</feature>
<proteinExistence type="predicted"/>
<keyword evidence="1" id="KW-1133">Transmembrane helix</keyword>
<dbReference type="AlphaFoldDB" id="A0A1E7F2W3"/>
<feature type="transmembrane region" description="Helical" evidence="1">
    <location>
        <begin position="73"/>
        <end position="93"/>
    </location>
</feature>
<evidence type="ECO:0000313" key="2">
    <source>
        <dbReference type="EMBL" id="OEU12476.1"/>
    </source>
</evidence>
<feature type="transmembrane region" description="Helical" evidence="1">
    <location>
        <begin position="136"/>
        <end position="154"/>
    </location>
</feature>
<sequence length="301" mass="33478">MVSTTSKRRSSNLPARNRSYRTSDIVVVDADNNDDNNENTECTEKLISAMHTLSGIAGFVPLILTFVVKDYKIMFLSAFVVSLFNILVLNLILYKFGKTRTWPKVLDVIFAVMFGILMIITYSYPPSTAFLKNWSGVIILGAVAFGVGIMWFVFGRPFCQDNAADMVGIEALTHPLIRLNVRINTGFWLGLFTICALVQLPSGIIQSNGGDPQKAFTITNILVPILIVGGFLISFWVFPRYFRANVEKFAAPYEKEIDEWMLKHPDHKMSDPANRGDGYDADGNKIVVAVASEGEDVEESA</sequence>
<keyword evidence="1" id="KW-0472">Membrane</keyword>
<protein>
    <submittedName>
        <fullName evidence="2">Uncharacterized protein</fullName>
    </submittedName>
</protein>
<evidence type="ECO:0000256" key="1">
    <source>
        <dbReference type="SAM" id="Phobius"/>
    </source>
</evidence>
<organism evidence="2 3">
    <name type="scientific">Fragilariopsis cylindrus CCMP1102</name>
    <dbReference type="NCBI Taxonomy" id="635003"/>
    <lineage>
        <taxon>Eukaryota</taxon>
        <taxon>Sar</taxon>
        <taxon>Stramenopiles</taxon>
        <taxon>Ochrophyta</taxon>
        <taxon>Bacillariophyta</taxon>
        <taxon>Bacillariophyceae</taxon>
        <taxon>Bacillariophycidae</taxon>
        <taxon>Bacillariales</taxon>
        <taxon>Bacillariaceae</taxon>
        <taxon>Fragilariopsis</taxon>
    </lineage>
</organism>
<name>A0A1E7F2W3_9STRA</name>
<dbReference type="Proteomes" id="UP000095751">
    <property type="component" value="Unassembled WGS sequence"/>
</dbReference>
<dbReference type="InParanoid" id="A0A1E7F2W3"/>
<keyword evidence="1" id="KW-0812">Transmembrane</keyword>
<gene>
    <name evidence="2" type="ORF">FRACYDRAFT_243728</name>
</gene>
<feature type="transmembrane region" description="Helical" evidence="1">
    <location>
        <begin position="105"/>
        <end position="124"/>
    </location>
</feature>
<keyword evidence="3" id="KW-1185">Reference proteome</keyword>
<feature type="transmembrane region" description="Helical" evidence="1">
    <location>
        <begin position="217"/>
        <end position="238"/>
    </location>
</feature>
<feature type="transmembrane region" description="Helical" evidence="1">
    <location>
        <begin position="46"/>
        <end position="67"/>
    </location>
</feature>
<dbReference type="KEGG" id="fcy:FRACYDRAFT_243728"/>
<accession>A0A1E7F2W3</accession>
<reference evidence="2 3" key="1">
    <citation type="submission" date="2016-09" db="EMBL/GenBank/DDBJ databases">
        <title>Extensive genetic diversity and differential bi-allelic expression allows diatom success in the polar Southern Ocean.</title>
        <authorList>
            <consortium name="DOE Joint Genome Institute"/>
            <person name="Mock T."/>
            <person name="Otillar R.P."/>
            <person name="Strauss J."/>
            <person name="Dupont C."/>
            <person name="Frickenhaus S."/>
            <person name="Maumus F."/>
            <person name="Mcmullan M."/>
            <person name="Sanges R."/>
            <person name="Schmutz J."/>
            <person name="Toseland A."/>
            <person name="Valas R."/>
            <person name="Veluchamy A."/>
            <person name="Ward B.J."/>
            <person name="Allen A."/>
            <person name="Barry K."/>
            <person name="Falciatore A."/>
            <person name="Ferrante M."/>
            <person name="Fortunato A.E."/>
            <person name="Gloeckner G."/>
            <person name="Gruber A."/>
            <person name="Hipkin R."/>
            <person name="Janech M."/>
            <person name="Kroth P."/>
            <person name="Leese F."/>
            <person name="Lindquist E."/>
            <person name="Lyon B.R."/>
            <person name="Martin J."/>
            <person name="Mayer C."/>
            <person name="Parker M."/>
            <person name="Quesneville H."/>
            <person name="Raymond J."/>
            <person name="Uhlig C."/>
            <person name="Valentin K.U."/>
            <person name="Worden A.Z."/>
            <person name="Armbrust E.V."/>
            <person name="Bowler C."/>
            <person name="Green B."/>
            <person name="Moulton V."/>
            <person name="Van Oosterhout C."/>
            <person name="Grigoriev I."/>
        </authorList>
    </citation>
    <scope>NUCLEOTIDE SEQUENCE [LARGE SCALE GENOMIC DNA]</scope>
    <source>
        <strain evidence="2 3">CCMP1102</strain>
    </source>
</reference>
<evidence type="ECO:0000313" key="3">
    <source>
        <dbReference type="Proteomes" id="UP000095751"/>
    </source>
</evidence>